<dbReference type="OrthoDB" id="9816453at2"/>
<dbReference type="PANTHER" id="PTHR40446">
    <property type="entry name" value="N-ACETYLGLUCOSAMINE-1-PHOSPHODIESTER ALPHA-N-ACETYLGLUCOSAMINIDASE"/>
    <property type="match status" value="1"/>
</dbReference>
<proteinExistence type="predicted"/>
<gene>
    <name evidence="2" type="ORF">B1R32_11754</name>
</gene>
<dbReference type="EMBL" id="NIGF01000017">
    <property type="protein sequence ID" value="PQV63012.1"/>
    <property type="molecule type" value="Genomic_DNA"/>
</dbReference>
<evidence type="ECO:0000313" key="3">
    <source>
        <dbReference type="Proteomes" id="UP000237684"/>
    </source>
</evidence>
<comment type="caution">
    <text evidence="2">The sequence shown here is derived from an EMBL/GenBank/DDBJ whole genome shotgun (WGS) entry which is preliminary data.</text>
</comment>
<feature type="domain" description="Phosphodiester glycosidase" evidence="1">
    <location>
        <begin position="224"/>
        <end position="364"/>
    </location>
</feature>
<dbReference type="Pfam" id="PF09992">
    <property type="entry name" value="NAGPA"/>
    <property type="match status" value="1"/>
</dbReference>
<accession>A0A2S8SQE3</accession>
<protein>
    <recommendedName>
        <fullName evidence="1">Phosphodiester glycosidase domain-containing protein</fullName>
    </recommendedName>
</protein>
<keyword evidence="3" id="KW-1185">Reference proteome</keyword>
<organism evidence="2 3">
    <name type="scientific">Abditibacterium utsteinense</name>
    <dbReference type="NCBI Taxonomy" id="1960156"/>
    <lineage>
        <taxon>Bacteria</taxon>
        <taxon>Pseudomonadati</taxon>
        <taxon>Abditibacteriota</taxon>
        <taxon>Abditibacteriia</taxon>
        <taxon>Abditibacteriales</taxon>
        <taxon>Abditibacteriaceae</taxon>
        <taxon>Abditibacterium</taxon>
    </lineage>
</organism>
<dbReference type="Proteomes" id="UP000237684">
    <property type="component" value="Unassembled WGS sequence"/>
</dbReference>
<evidence type="ECO:0000259" key="1">
    <source>
        <dbReference type="Pfam" id="PF09992"/>
    </source>
</evidence>
<sequence length="388" mass="41736">MRFSRHRSIFTLLAVAGLLCGGGVLFSRLRAQERREETQIAPGITLLSVSTQTPSGPLRFWLVRAQKMVWQLGLQVADPQNIAGKRSVRDMAGTSGATVAINGGFFAYDGAAVGAVKVGGEWQRLPWKSRTALMWNNDTAQIAPLAGRCELSLTLQNGTTPIHDAALNGFSLPGTHTNLNDGFAVLMPRFGVKYKRKLGDEIAEFSDGQRILRAQDELPGEISIPANGFLLVARGQAALTLRQVRTARWKVKLGAPQFDKFPNILGAGPRLIENSFVKTTEIAEEFRPDVVARGPRTAVGFDQNGNTLFLVADGRQAASVGLTIPETAQLFQSLGATEAINLDGGSSTQLVIGGELINAPSGYDPVNPLRPREVRVINALILKAKSSS</sequence>
<dbReference type="AlphaFoldDB" id="A0A2S8SQE3"/>
<dbReference type="InParanoid" id="A0A2S8SQE3"/>
<evidence type="ECO:0000313" key="2">
    <source>
        <dbReference type="EMBL" id="PQV63012.1"/>
    </source>
</evidence>
<dbReference type="PANTHER" id="PTHR40446:SF2">
    <property type="entry name" value="N-ACETYLGLUCOSAMINE-1-PHOSPHODIESTER ALPHA-N-ACETYLGLUCOSAMINIDASE"/>
    <property type="match status" value="1"/>
</dbReference>
<name>A0A2S8SQE3_9BACT</name>
<reference evidence="2 3" key="1">
    <citation type="journal article" date="2018" name="Syst. Appl. Microbiol.">
        <title>Abditibacterium utsteinense sp. nov., the first cultivated member of candidate phylum FBP, isolated from ice-free Antarctic soil samples.</title>
        <authorList>
            <person name="Tahon G."/>
            <person name="Tytgat B."/>
            <person name="Lebbe L."/>
            <person name="Carlier A."/>
            <person name="Willems A."/>
        </authorList>
    </citation>
    <scope>NUCLEOTIDE SEQUENCE [LARGE SCALE GENOMIC DNA]</scope>
    <source>
        <strain evidence="2 3">LMG 29911</strain>
    </source>
</reference>
<dbReference type="RefSeq" id="WP_123580782.1">
    <property type="nucleotide sequence ID" value="NZ_NIGF01000017.1"/>
</dbReference>
<dbReference type="InterPro" id="IPR018711">
    <property type="entry name" value="NAGPA"/>
</dbReference>